<sequence>MAHEPGRGRWQGHRPRPSRGSVRYIGSGKMSLMLQATLKQGGREQASGSVSRVWSARI</sequence>
<name>F2R8H2_STRVP</name>
<gene>
    <name evidence="2" type="ordered locus">SVEN_0603</name>
</gene>
<dbReference type="AlphaFoldDB" id="F2R8H2"/>
<reference evidence="2 3" key="1">
    <citation type="journal article" date="2011" name="BMC Genomics">
        <title>Genome-wide analysis of the role of GlnR in Streptomyces venezuelae provides new insights into global nitrogen regulation in actinomycetes.</title>
        <authorList>
            <person name="Pullan S.T."/>
            <person name="Bibb M.J."/>
            <person name="Merrick M."/>
        </authorList>
    </citation>
    <scope>NUCLEOTIDE SEQUENCE [LARGE SCALE GENOMIC DNA]</scope>
    <source>
        <strain evidence="2">ATCC 10712</strain>
    </source>
</reference>
<organism evidence="2 3">
    <name type="scientific">Streptomyces venezuelae (strain ATCC 10712 / CBS 650.69 / DSM 40230 / JCM 4526 / NBRC 13096 / PD 04745)</name>
    <dbReference type="NCBI Taxonomy" id="953739"/>
    <lineage>
        <taxon>Bacteria</taxon>
        <taxon>Bacillati</taxon>
        <taxon>Actinomycetota</taxon>
        <taxon>Actinomycetes</taxon>
        <taxon>Kitasatosporales</taxon>
        <taxon>Streptomycetaceae</taxon>
        <taxon>Streptomyces</taxon>
    </lineage>
</organism>
<dbReference type="EMBL" id="FR845719">
    <property type="protein sequence ID" value="CCA53890.1"/>
    <property type="molecule type" value="Genomic_DNA"/>
</dbReference>
<accession>F2R8H2</accession>
<evidence type="ECO:0000313" key="3">
    <source>
        <dbReference type="Proteomes" id="UP000006854"/>
    </source>
</evidence>
<keyword evidence="3" id="KW-1185">Reference proteome</keyword>
<feature type="region of interest" description="Disordered" evidence="1">
    <location>
        <begin position="1"/>
        <end position="21"/>
    </location>
</feature>
<dbReference type="Proteomes" id="UP000006854">
    <property type="component" value="Chromosome"/>
</dbReference>
<dbReference type="KEGG" id="sve:SVEN_0603"/>
<evidence type="ECO:0000313" key="2">
    <source>
        <dbReference type="EMBL" id="CCA53890.1"/>
    </source>
</evidence>
<protein>
    <submittedName>
        <fullName evidence="2">Uncharacterized protein</fullName>
    </submittedName>
</protein>
<evidence type="ECO:0000256" key="1">
    <source>
        <dbReference type="SAM" id="MobiDB-lite"/>
    </source>
</evidence>
<dbReference type="HOGENOM" id="CLU_2977536_0_0_11"/>
<dbReference type="STRING" id="953739.SVEN_0603"/>
<proteinExistence type="predicted"/>